<dbReference type="InterPro" id="IPR036892">
    <property type="entry name" value="L27_dom_sf"/>
</dbReference>
<evidence type="ECO:0000259" key="2">
    <source>
        <dbReference type="PROSITE" id="PS51022"/>
    </source>
</evidence>
<gene>
    <name evidence="3" type="ORF">D9C73_017959</name>
</gene>
<dbReference type="AlphaFoldDB" id="A0A4U5V7R5"/>
<dbReference type="InterPro" id="IPR015143">
    <property type="entry name" value="L27_1"/>
</dbReference>
<proteinExistence type="predicted"/>
<dbReference type="Gene3D" id="1.10.287.470">
    <property type="entry name" value="Helix hairpin bin"/>
    <property type="match status" value="1"/>
</dbReference>
<sequence>MPIRKKDTARALGLLEEYCTKLRKPEEQQLKTAIQRVMGIFQSNLFEALLDIQEFYEVTLLNTQKSCEQKLEEVNHMADKWEKSVSVQNSELAHSACPVQEEQREQSGSDHSGMEPGESSTKTCVRESEPPDVSSENSRRFGSVASVPRMKAVIRVRFCSAPLHRDASSRQSTSTHQPAEFPPDAVNGLCGRPVVDSVPLTYMIPGNKHDC</sequence>
<keyword evidence="4" id="KW-1185">Reference proteome</keyword>
<feature type="domain" description="L27" evidence="2">
    <location>
        <begin position="4"/>
        <end position="64"/>
    </location>
</feature>
<dbReference type="SMART" id="SM00569">
    <property type="entry name" value="L27"/>
    <property type="match status" value="1"/>
</dbReference>
<feature type="region of interest" description="Disordered" evidence="1">
    <location>
        <begin position="92"/>
        <end position="142"/>
    </location>
</feature>
<dbReference type="STRING" id="240159.A0A4U5V7R5"/>
<name>A0A4U5V7R5_COLLU</name>
<dbReference type="EMBL" id="CM014092">
    <property type="protein sequence ID" value="TKS83846.1"/>
    <property type="molecule type" value="Genomic_DNA"/>
</dbReference>
<dbReference type="SUPFAM" id="SSF101288">
    <property type="entry name" value="L27 domain"/>
    <property type="match status" value="1"/>
</dbReference>
<feature type="region of interest" description="Disordered" evidence="1">
    <location>
        <begin position="164"/>
        <end position="184"/>
    </location>
</feature>
<protein>
    <submittedName>
        <fullName evidence="3">Disks large-like protein 1</fullName>
    </submittedName>
</protein>
<evidence type="ECO:0000313" key="4">
    <source>
        <dbReference type="Proteomes" id="UP000298787"/>
    </source>
</evidence>
<evidence type="ECO:0000256" key="1">
    <source>
        <dbReference type="SAM" id="MobiDB-lite"/>
    </source>
</evidence>
<dbReference type="PROSITE" id="PS51022">
    <property type="entry name" value="L27"/>
    <property type="match status" value="1"/>
</dbReference>
<dbReference type="InterPro" id="IPR004172">
    <property type="entry name" value="L27_dom"/>
</dbReference>
<dbReference type="Proteomes" id="UP000298787">
    <property type="component" value="Chromosome 15"/>
</dbReference>
<organism evidence="3 4">
    <name type="scientific">Collichthys lucidus</name>
    <name type="common">Big head croaker</name>
    <name type="synonym">Sciaena lucida</name>
    <dbReference type="NCBI Taxonomy" id="240159"/>
    <lineage>
        <taxon>Eukaryota</taxon>
        <taxon>Metazoa</taxon>
        <taxon>Chordata</taxon>
        <taxon>Craniata</taxon>
        <taxon>Vertebrata</taxon>
        <taxon>Euteleostomi</taxon>
        <taxon>Actinopterygii</taxon>
        <taxon>Neopterygii</taxon>
        <taxon>Teleostei</taxon>
        <taxon>Neoteleostei</taxon>
        <taxon>Acanthomorphata</taxon>
        <taxon>Eupercaria</taxon>
        <taxon>Sciaenidae</taxon>
        <taxon>Collichthys</taxon>
    </lineage>
</organism>
<dbReference type="Pfam" id="PF09058">
    <property type="entry name" value="L27_1"/>
    <property type="match status" value="1"/>
</dbReference>
<accession>A0A4U5V7R5</accession>
<evidence type="ECO:0000313" key="3">
    <source>
        <dbReference type="EMBL" id="TKS83846.1"/>
    </source>
</evidence>
<reference evidence="3 4" key="1">
    <citation type="submission" date="2019-01" db="EMBL/GenBank/DDBJ databases">
        <title>Genome Assembly of Collichthys lucidus.</title>
        <authorList>
            <person name="Cai M."/>
            <person name="Xiao S."/>
        </authorList>
    </citation>
    <scope>NUCLEOTIDE SEQUENCE [LARGE SCALE GENOMIC DNA]</scope>
    <source>
        <strain evidence="3">JT15FE1705JMU</strain>
        <tissue evidence="3">Muscle</tissue>
    </source>
</reference>